<dbReference type="PANTHER" id="PTHR10606:SF44">
    <property type="entry name" value="6-PHOSPHOFRUCTO 2-KINASE_FRUCTOSE 2,6-BISPHOSPHATASE LONG FORM"/>
    <property type="match status" value="1"/>
</dbReference>
<comment type="similarity">
    <text evidence="1">In the C-terminal section; belongs to the phosphoglycerate mutase family.</text>
</comment>
<dbReference type="InterPro" id="IPR013078">
    <property type="entry name" value="His_Pase_superF_clade-1"/>
</dbReference>
<dbReference type="Proteomes" id="UP001626550">
    <property type="component" value="Unassembled WGS sequence"/>
</dbReference>
<proteinExistence type="inferred from homology"/>
<feature type="binding site" evidence="4">
    <location>
        <position position="194"/>
    </location>
    <ligand>
        <name>substrate</name>
    </ligand>
</feature>
<dbReference type="Pfam" id="PF00300">
    <property type="entry name" value="His_Phos_1"/>
    <property type="match status" value="1"/>
</dbReference>
<keyword evidence="2" id="KW-0547">Nucleotide-binding</keyword>
<evidence type="ECO:0000256" key="4">
    <source>
        <dbReference type="PIRSR" id="PIRSR613078-2"/>
    </source>
</evidence>
<dbReference type="SUPFAM" id="SSF52540">
    <property type="entry name" value="P-loop containing nucleoside triphosphate hydrolases"/>
    <property type="match status" value="1"/>
</dbReference>
<dbReference type="InterPro" id="IPR013079">
    <property type="entry name" value="6Phosfructo_kin"/>
</dbReference>
<feature type="non-terminal residue" evidence="6">
    <location>
        <position position="305"/>
    </location>
</feature>
<dbReference type="InterPro" id="IPR029033">
    <property type="entry name" value="His_PPase_superfam"/>
</dbReference>
<gene>
    <name evidence="6" type="primary">PFKFB3</name>
    <name evidence="6" type="ORF">Ciccas_001422</name>
</gene>
<sequence length="305" mass="35471">MEDMLSWLAVDQNSIAVFDATNTTRERRNILLENCTGYNLIFIESICNNMQLVKESILEVKVKSPDYISMSAEQAIEDFLNRIQHYEMQYEPIDDTLDSNLSYVKIINQGERFIVNNIQGALSSRMIYYLMNMRVGKRTIYITRHGESEFNLVGKIGGDSKLSPRGQQYAKSLADFIKSQNIPDLKVWTSHMMRTRLTARDVPCSEKESWKALDEIDAVIDRPLIHRMLQGCCDSLTYEEIQSLYPADFARRDQDKFNYRYPMGESYQDLVYRVEPVIMELEHQSHVLLVCHQAVARCILAYFLN</sequence>
<keyword evidence="7" id="KW-1185">Reference proteome</keyword>
<dbReference type="InterPro" id="IPR027417">
    <property type="entry name" value="P-loop_NTPase"/>
</dbReference>
<dbReference type="Pfam" id="PF01591">
    <property type="entry name" value="6PF2K"/>
    <property type="match status" value="1"/>
</dbReference>
<organism evidence="6 7">
    <name type="scientific">Cichlidogyrus casuarinus</name>
    <dbReference type="NCBI Taxonomy" id="1844966"/>
    <lineage>
        <taxon>Eukaryota</taxon>
        <taxon>Metazoa</taxon>
        <taxon>Spiralia</taxon>
        <taxon>Lophotrochozoa</taxon>
        <taxon>Platyhelminthes</taxon>
        <taxon>Monogenea</taxon>
        <taxon>Monopisthocotylea</taxon>
        <taxon>Dactylogyridea</taxon>
        <taxon>Ancyrocephalidae</taxon>
        <taxon>Cichlidogyrus</taxon>
    </lineage>
</organism>
<dbReference type="Gene3D" id="3.40.50.300">
    <property type="entry name" value="P-loop containing nucleotide triphosphate hydrolases"/>
    <property type="match status" value="1"/>
</dbReference>
<feature type="domain" description="6-phosphofructo-2-kinase" evidence="5">
    <location>
        <begin position="1"/>
        <end position="135"/>
    </location>
</feature>
<dbReference type="GO" id="GO:0005524">
    <property type="term" value="F:ATP binding"/>
    <property type="evidence" value="ECO:0007669"/>
    <property type="project" value="UniProtKB-KW"/>
</dbReference>
<dbReference type="PROSITE" id="PS00175">
    <property type="entry name" value="PG_MUTASE"/>
    <property type="match status" value="1"/>
</dbReference>
<dbReference type="SMART" id="SM00855">
    <property type="entry name" value="PGAM"/>
    <property type="match status" value="1"/>
</dbReference>
<evidence type="ECO:0000256" key="2">
    <source>
        <dbReference type="ARBA" id="ARBA00022741"/>
    </source>
</evidence>
<evidence type="ECO:0000313" key="7">
    <source>
        <dbReference type="Proteomes" id="UP001626550"/>
    </source>
</evidence>
<name>A0ABD2QK85_9PLAT</name>
<reference evidence="6 7" key="1">
    <citation type="submission" date="2024-11" db="EMBL/GenBank/DDBJ databases">
        <title>Adaptive evolution of stress response genes in parasites aligns with host niche diversity.</title>
        <authorList>
            <person name="Hahn C."/>
            <person name="Resl P."/>
        </authorList>
    </citation>
    <scope>NUCLEOTIDE SEQUENCE [LARGE SCALE GENOMIC DNA]</scope>
    <source>
        <strain evidence="6">EGGRZ-B1_66</strain>
        <tissue evidence="6">Body</tissue>
    </source>
</reference>
<evidence type="ECO:0000313" key="6">
    <source>
        <dbReference type="EMBL" id="KAL3319914.1"/>
    </source>
</evidence>
<protein>
    <submittedName>
        <fullName evidence="6">6-phosphofructo-2-kinase/fructose-2, 6-bisphosphatase 3</fullName>
    </submittedName>
</protein>
<comment type="caution">
    <text evidence="6">The sequence shown here is derived from an EMBL/GenBank/DDBJ whole genome shotgun (WGS) entry which is preliminary data.</text>
</comment>
<evidence type="ECO:0000256" key="3">
    <source>
        <dbReference type="ARBA" id="ARBA00022840"/>
    </source>
</evidence>
<dbReference type="SUPFAM" id="SSF53254">
    <property type="entry name" value="Phosphoglycerate mutase-like"/>
    <property type="match status" value="1"/>
</dbReference>
<keyword evidence="3" id="KW-0067">ATP-binding</keyword>
<accession>A0ABD2QK85</accession>
<dbReference type="PANTHER" id="PTHR10606">
    <property type="entry name" value="6-PHOSPHOFRUCTO-2-KINASE/FRUCTOSE-2,6-BISPHOSPHATASE"/>
    <property type="match status" value="1"/>
</dbReference>
<dbReference type="InterPro" id="IPR001345">
    <property type="entry name" value="PG/BPGM_mutase_AS"/>
</dbReference>
<evidence type="ECO:0000259" key="5">
    <source>
        <dbReference type="Pfam" id="PF01591"/>
    </source>
</evidence>
<feature type="binding site" evidence="4">
    <location>
        <begin position="144"/>
        <end position="151"/>
    </location>
    <ligand>
        <name>substrate</name>
    </ligand>
</feature>
<dbReference type="AlphaFoldDB" id="A0ABD2QK85"/>
<dbReference type="EMBL" id="JBJKFK010000091">
    <property type="protein sequence ID" value="KAL3319914.1"/>
    <property type="molecule type" value="Genomic_DNA"/>
</dbReference>
<dbReference type="Gene3D" id="3.40.50.1240">
    <property type="entry name" value="Phosphoglycerate mutase-like"/>
    <property type="match status" value="1"/>
</dbReference>
<dbReference type="PRINTS" id="PR00991">
    <property type="entry name" value="6PFRUCTKNASE"/>
</dbReference>
<dbReference type="InterPro" id="IPR003094">
    <property type="entry name" value="6Pfruct_kin"/>
</dbReference>
<dbReference type="PIRSF" id="PIRSF000709">
    <property type="entry name" value="6PFK_2-Ptase"/>
    <property type="match status" value="1"/>
</dbReference>
<dbReference type="CDD" id="cd07067">
    <property type="entry name" value="HP_PGM_like"/>
    <property type="match status" value="1"/>
</dbReference>
<evidence type="ECO:0000256" key="1">
    <source>
        <dbReference type="ARBA" id="ARBA00008408"/>
    </source>
</evidence>